<dbReference type="PATRIC" id="fig|1429438.4.peg.1947"/>
<organism evidence="9 10">
    <name type="scientific">Entotheonella factor</name>
    <dbReference type="NCBI Taxonomy" id="1429438"/>
    <lineage>
        <taxon>Bacteria</taxon>
        <taxon>Pseudomonadati</taxon>
        <taxon>Nitrospinota/Tectimicrobiota group</taxon>
        <taxon>Candidatus Tectimicrobiota</taxon>
        <taxon>Candidatus Entotheonellia</taxon>
        <taxon>Candidatus Entotheonellales</taxon>
        <taxon>Candidatus Entotheonellaceae</taxon>
        <taxon>Candidatus Entotheonella</taxon>
    </lineage>
</organism>
<dbReference type="EMBL" id="AZHW01000289">
    <property type="protein sequence ID" value="ETX00929.1"/>
    <property type="molecule type" value="Genomic_DNA"/>
</dbReference>
<dbReference type="InterPro" id="IPR047050">
    <property type="entry name" value="NGN"/>
</dbReference>
<protein>
    <recommendedName>
        <fullName evidence="5 6">Transcription termination/antitermination protein NusG</fullName>
    </recommendedName>
</protein>
<accession>W4LSB0</accession>
<proteinExistence type="inferred from homology"/>
<dbReference type="SUPFAM" id="SSF82679">
    <property type="entry name" value="N-utilization substance G protein NusG, N-terminal domain"/>
    <property type="match status" value="1"/>
</dbReference>
<dbReference type="InterPro" id="IPR036735">
    <property type="entry name" value="NGN_dom_sf"/>
</dbReference>
<evidence type="ECO:0000256" key="2">
    <source>
        <dbReference type="ARBA" id="ARBA00022814"/>
    </source>
</evidence>
<dbReference type="CDD" id="cd09891">
    <property type="entry name" value="NGN_Bact_1"/>
    <property type="match status" value="1"/>
</dbReference>
<evidence type="ECO:0000259" key="8">
    <source>
        <dbReference type="SMART" id="SM00739"/>
    </source>
</evidence>
<feature type="domain" description="NusG-like N-terminal" evidence="7">
    <location>
        <begin position="27"/>
        <end position="135"/>
    </location>
</feature>
<dbReference type="SMART" id="SM00739">
    <property type="entry name" value="KOW"/>
    <property type="match status" value="1"/>
</dbReference>
<dbReference type="Gene3D" id="2.30.30.30">
    <property type="match status" value="1"/>
</dbReference>
<dbReference type="SMART" id="SM00738">
    <property type="entry name" value="NGN"/>
    <property type="match status" value="1"/>
</dbReference>
<evidence type="ECO:0000313" key="9">
    <source>
        <dbReference type="EMBL" id="ETX00929.1"/>
    </source>
</evidence>
<dbReference type="GO" id="GO:0006354">
    <property type="term" value="P:DNA-templated transcription elongation"/>
    <property type="evidence" value="ECO:0007669"/>
    <property type="project" value="InterPro"/>
</dbReference>
<keyword evidence="2 6" id="KW-0889">Transcription antitermination</keyword>
<dbReference type="InterPro" id="IPR006645">
    <property type="entry name" value="NGN-like_dom"/>
</dbReference>
<dbReference type="Pfam" id="PF00467">
    <property type="entry name" value="KOW"/>
    <property type="match status" value="1"/>
</dbReference>
<comment type="similarity">
    <text evidence="6">Belongs to the NusG family.</text>
</comment>
<evidence type="ECO:0000256" key="5">
    <source>
        <dbReference type="NCBIfam" id="TIGR00922"/>
    </source>
</evidence>
<dbReference type="GO" id="GO:0005829">
    <property type="term" value="C:cytosol"/>
    <property type="evidence" value="ECO:0007669"/>
    <property type="project" value="TreeGrafter"/>
</dbReference>
<keyword evidence="10" id="KW-1185">Reference proteome</keyword>
<keyword evidence="4 6" id="KW-0804">Transcription</keyword>
<dbReference type="InterPro" id="IPR015869">
    <property type="entry name" value="Transcrpt_antiterm_NusG_bac_CS"/>
</dbReference>
<comment type="caution">
    <text evidence="9">The sequence shown here is derived from an EMBL/GenBank/DDBJ whole genome shotgun (WGS) entry which is preliminary data.</text>
</comment>
<comment type="function">
    <text evidence="6">Participates in transcription elongation, termination and antitermination.</text>
</comment>
<dbReference type="GO" id="GO:0006353">
    <property type="term" value="P:DNA-templated transcription termination"/>
    <property type="evidence" value="ECO:0007669"/>
    <property type="project" value="UniProtKB-UniRule"/>
</dbReference>
<dbReference type="InterPro" id="IPR014722">
    <property type="entry name" value="Rib_uL2_dom2"/>
</dbReference>
<dbReference type="InterPro" id="IPR043425">
    <property type="entry name" value="NusG-like"/>
</dbReference>
<evidence type="ECO:0000256" key="3">
    <source>
        <dbReference type="ARBA" id="ARBA00023015"/>
    </source>
</evidence>
<feature type="domain" description="KOW" evidence="8">
    <location>
        <begin position="147"/>
        <end position="174"/>
    </location>
</feature>
<dbReference type="InterPro" id="IPR001062">
    <property type="entry name" value="Transcrpt_antiterm_NusG"/>
</dbReference>
<dbReference type="HOGENOM" id="CLU_067287_1_0_7"/>
<dbReference type="Pfam" id="PF02357">
    <property type="entry name" value="NusG"/>
    <property type="match status" value="1"/>
</dbReference>
<evidence type="ECO:0000259" key="7">
    <source>
        <dbReference type="SMART" id="SM00738"/>
    </source>
</evidence>
<dbReference type="AlphaFoldDB" id="W4LSB0"/>
<evidence type="ECO:0000256" key="6">
    <source>
        <dbReference type="RuleBase" id="RU000538"/>
    </source>
</evidence>
<dbReference type="NCBIfam" id="TIGR00922">
    <property type="entry name" value="nusG"/>
    <property type="match status" value="1"/>
</dbReference>
<dbReference type="Proteomes" id="UP000019141">
    <property type="component" value="Unassembled WGS sequence"/>
</dbReference>
<dbReference type="PROSITE" id="PS01014">
    <property type="entry name" value="NUSG"/>
    <property type="match status" value="1"/>
</dbReference>
<dbReference type="GO" id="GO:0032784">
    <property type="term" value="P:regulation of DNA-templated transcription elongation"/>
    <property type="evidence" value="ECO:0007669"/>
    <property type="project" value="InterPro"/>
</dbReference>
<evidence type="ECO:0000256" key="4">
    <source>
        <dbReference type="ARBA" id="ARBA00023163"/>
    </source>
</evidence>
<dbReference type="InterPro" id="IPR008991">
    <property type="entry name" value="Translation_prot_SH3-like_sf"/>
</dbReference>
<dbReference type="Gene3D" id="3.30.70.940">
    <property type="entry name" value="NusG, N-terminal domain"/>
    <property type="match status" value="1"/>
</dbReference>
<dbReference type="PANTHER" id="PTHR30265:SF2">
    <property type="entry name" value="TRANSCRIPTION TERMINATION_ANTITERMINATION PROTEIN NUSG"/>
    <property type="match status" value="1"/>
</dbReference>
<name>W4LSB0_ENTF1</name>
<dbReference type="CDD" id="cd06091">
    <property type="entry name" value="KOW_NusG"/>
    <property type="match status" value="1"/>
</dbReference>
<dbReference type="HAMAP" id="MF_00948">
    <property type="entry name" value="NusG"/>
    <property type="match status" value="1"/>
</dbReference>
<dbReference type="PANTHER" id="PTHR30265">
    <property type="entry name" value="RHO-INTERACTING TRANSCRIPTION TERMINATION FACTOR NUSG"/>
    <property type="match status" value="1"/>
</dbReference>
<dbReference type="SUPFAM" id="SSF50104">
    <property type="entry name" value="Translation proteins SH3-like domain"/>
    <property type="match status" value="1"/>
</dbReference>
<gene>
    <name evidence="9" type="ORF">ETSY1_09455</name>
</gene>
<keyword evidence="3 6" id="KW-0805">Transcription regulation</keyword>
<reference evidence="9 10" key="1">
    <citation type="journal article" date="2014" name="Nature">
        <title>An environmental bacterial taxon with a large and distinct metabolic repertoire.</title>
        <authorList>
            <person name="Wilson M.C."/>
            <person name="Mori T."/>
            <person name="Ruckert C."/>
            <person name="Uria A.R."/>
            <person name="Helf M.J."/>
            <person name="Takada K."/>
            <person name="Gernert C."/>
            <person name="Steffens U.A."/>
            <person name="Heycke N."/>
            <person name="Schmitt S."/>
            <person name="Rinke C."/>
            <person name="Helfrich E.J."/>
            <person name="Brachmann A.O."/>
            <person name="Gurgui C."/>
            <person name="Wakimoto T."/>
            <person name="Kracht M."/>
            <person name="Crusemann M."/>
            <person name="Hentschel U."/>
            <person name="Abe I."/>
            <person name="Matsunaga S."/>
            <person name="Kalinowski J."/>
            <person name="Takeyama H."/>
            <person name="Piel J."/>
        </authorList>
    </citation>
    <scope>NUCLEOTIDE SEQUENCE [LARGE SCALE GENOMIC DNA]</scope>
    <source>
        <strain evidence="10">TSY1</strain>
    </source>
</reference>
<dbReference type="PRINTS" id="PR00338">
    <property type="entry name" value="NUSGTNSCPFCT"/>
</dbReference>
<dbReference type="InterPro" id="IPR005824">
    <property type="entry name" value="KOW"/>
</dbReference>
<feature type="non-terminal residue" evidence="9">
    <location>
        <position position="1"/>
    </location>
</feature>
<evidence type="ECO:0000256" key="1">
    <source>
        <dbReference type="ARBA" id="ARBA00022472"/>
    </source>
</evidence>
<keyword evidence="1 6" id="KW-0806">Transcription termination</keyword>
<dbReference type="GO" id="GO:0031564">
    <property type="term" value="P:transcription antitermination"/>
    <property type="evidence" value="ECO:0007669"/>
    <property type="project" value="UniProtKB-KW"/>
</dbReference>
<dbReference type="FunFam" id="2.30.30.30:FF:000002">
    <property type="entry name" value="Transcription termination/antitermination factor NusG"/>
    <property type="match status" value="1"/>
</dbReference>
<evidence type="ECO:0000313" key="10">
    <source>
        <dbReference type="Proteomes" id="UP000019141"/>
    </source>
</evidence>
<sequence length="201" mass="22865">TWVLSMPCCRSLLAASSDNMQGGRDMDKQWYVIHTYSGHENKVRISLEERLEAMGLGDRVSQILLPTEDVVEMKGGKRRISSRKFFPGYLLIEMEMGDDIWNVINETPKVTGFLGGAKEPTPLSEEEVEHIREQMRGETTEPKPRIGYELGENVRVTEGPFTNFTGVIREVYPERGKLKVMVSIFGRATPVELDFLQVERV</sequence>